<dbReference type="InterPro" id="IPR002164">
    <property type="entry name" value="NAP_family"/>
</dbReference>
<dbReference type="GO" id="GO:0005634">
    <property type="term" value="C:nucleus"/>
    <property type="evidence" value="ECO:0007669"/>
    <property type="project" value="InterPro"/>
</dbReference>
<keyword evidence="4" id="KW-1185">Reference proteome</keyword>
<evidence type="ECO:0000256" key="3">
    <source>
        <dbReference type="SAM" id="MobiDB-lite"/>
    </source>
</evidence>
<dbReference type="InterPro" id="IPR037231">
    <property type="entry name" value="NAP-like_sf"/>
</dbReference>
<name>A0A8B8YAD4_BALMU</name>
<feature type="compositionally biased region" description="Acidic residues" evidence="3">
    <location>
        <begin position="124"/>
        <end position="133"/>
    </location>
</feature>
<evidence type="ECO:0000256" key="2">
    <source>
        <dbReference type="RuleBase" id="RU003876"/>
    </source>
</evidence>
<dbReference type="RefSeq" id="XP_036718824.1">
    <property type="nucleotide sequence ID" value="XM_036862929.1"/>
</dbReference>
<evidence type="ECO:0000313" key="4">
    <source>
        <dbReference type="Proteomes" id="UP000694857"/>
    </source>
</evidence>
<dbReference type="OrthoDB" id="9716369at2759"/>
<feature type="compositionally biased region" description="Basic and acidic residues" evidence="3">
    <location>
        <begin position="393"/>
        <end position="414"/>
    </location>
</feature>
<dbReference type="KEGG" id="bmus:118900518"/>
<dbReference type="GeneID" id="118900518"/>
<reference evidence="5" key="1">
    <citation type="submission" date="2025-08" db="UniProtKB">
        <authorList>
            <consortium name="RefSeq"/>
        </authorList>
    </citation>
    <scope>IDENTIFICATION</scope>
    <source>
        <tissue evidence="5">Epidermis and Blubber</tissue>
    </source>
</reference>
<proteinExistence type="inferred from homology"/>
<sequence length="420" mass="46660">MSDELNFWFCHEKAQTPPEEKTILQEKECSCPSSGPGPRGAAQGPRVILRVGGGPQEAGACGSPGAVGEVSAVRALAGGSGEEATIFRVRVMRQGAVLEEGEVAGIREELGLLVEDIMQVVEAGAEEEQEEVQAEEREEKPQQQGQEEPGGDPGPTTARPLLEALAALQLELSTLNAQASRAYTWLKRMIGQRRKPHLDGRRAIIWGIPGFWARAIMNQPQMSAMISDQDEDMLSYMISLEVQELGHPRHRCKLMFFFRNNSYFWNDMIIKEYHLSIAGYRASRSTPVQWFWDNEQGAPSRRQDTTSLNFLNWLSDHNCPGSNRIAEIIGEGLWPNPLHYYPREEGAGGASEFGQIAQEAGGVYRCGGRMDVSTYAVLVPRGETRKGWPVKVPESRAPRARSDAQRDINKLTSEKKKKKN</sequence>
<dbReference type="Gene3D" id="3.30.1120.90">
    <property type="entry name" value="Nucleosome assembly protein"/>
    <property type="match status" value="1"/>
</dbReference>
<dbReference type="SUPFAM" id="SSF143113">
    <property type="entry name" value="NAP-like"/>
    <property type="match status" value="1"/>
</dbReference>
<accession>A0A8B8YAD4</accession>
<dbReference type="AlphaFoldDB" id="A0A8B8YAD4"/>
<protein>
    <submittedName>
        <fullName evidence="5">LOW QUALITY PROTEIN: testis-specific Y-encoded protein 1-like</fullName>
    </submittedName>
</protein>
<dbReference type="Gene3D" id="1.20.5.1500">
    <property type="match status" value="1"/>
</dbReference>
<evidence type="ECO:0000313" key="5">
    <source>
        <dbReference type="RefSeq" id="XP_036718824.1"/>
    </source>
</evidence>
<dbReference type="GO" id="GO:0006334">
    <property type="term" value="P:nucleosome assembly"/>
    <property type="evidence" value="ECO:0007669"/>
    <property type="project" value="InterPro"/>
</dbReference>
<organism evidence="4 5">
    <name type="scientific">Balaenoptera musculus</name>
    <name type="common">Blue whale</name>
    <dbReference type="NCBI Taxonomy" id="9771"/>
    <lineage>
        <taxon>Eukaryota</taxon>
        <taxon>Metazoa</taxon>
        <taxon>Chordata</taxon>
        <taxon>Craniata</taxon>
        <taxon>Vertebrata</taxon>
        <taxon>Euteleostomi</taxon>
        <taxon>Mammalia</taxon>
        <taxon>Eutheria</taxon>
        <taxon>Laurasiatheria</taxon>
        <taxon>Artiodactyla</taxon>
        <taxon>Whippomorpha</taxon>
        <taxon>Cetacea</taxon>
        <taxon>Mysticeti</taxon>
        <taxon>Balaenopteridae</taxon>
        <taxon>Balaenoptera</taxon>
    </lineage>
</organism>
<feature type="region of interest" description="Disordered" evidence="3">
    <location>
        <begin position="124"/>
        <end position="158"/>
    </location>
</feature>
<gene>
    <name evidence="5" type="primary">LOC118900518</name>
</gene>
<evidence type="ECO:0000256" key="1">
    <source>
        <dbReference type="ARBA" id="ARBA00009947"/>
    </source>
</evidence>
<dbReference type="PANTHER" id="PTHR11875">
    <property type="entry name" value="TESTIS-SPECIFIC Y-ENCODED PROTEIN"/>
    <property type="match status" value="1"/>
</dbReference>
<comment type="similarity">
    <text evidence="1 2">Belongs to the nucleosome assembly protein (NAP) family.</text>
</comment>
<dbReference type="Proteomes" id="UP000694857">
    <property type="component" value="Chromosome 9"/>
</dbReference>
<feature type="region of interest" description="Disordered" evidence="3">
    <location>
        <begin position="386"/>
        <end position="420"/>
    </location>
</feature>
<dbReference type="Pfam" id="PF00956">
    <property type="entry name" value="NAP"/>
    <property type="match status" value="1"/>
</dbReference>